<keyword evidence="1" id="KW-0812">Transmembrane</keyword>
<feature type="transmembrane region" description="Helical" evidence="1">
    <location>
        <begin position="285"/>
        <end position="303"/>
    </location>
</feature>
<dbReference type="SUPFAM" id="SSF103473">
    <property type="entry name" value="MFS general substrate transporter"/>
    <property type="match status" value="1"/>
</dbReference>
<feature type="transmembrane region" description="Helical" evidence="1">
    <location>
        <begin position="127"/>
        <end position="148"/>
    </location>
</feature>
<feature type="transmembrane region" description="Helical" evidence="1">
    <location>
        <begin position="339"/>
        <end position="361"/>
    </location>
</feature>
<dbReference type="InterPro" id="IPR043745">
    <property type="entry name" value="DUF5690"/>
</dbReference>
<keyword evidence="3" id="KW-1185">Reference proteome</keyword>
<dbReference type="InterPro" id="IPR036259">
    <property type="entry name" value="MFS_trans_sf"/>
</dbReference>
<feature type="transmembrane region" description="Helical" evidence="1">
    <location>
        <begin position="407"/>
        <end position="432"/>
    </location>
</feature>
<dbReference type="AlphaFoldDB" id="A0A225DQ63"/>
<evidence type="ECO:0000313" key="3">
    <source>
        <dbReference type="Proteomes" id="UP000214646"/>
    </source>
</evidence>
<comment type="caution">
    <text evidence="2">The sequence shown here is derived from an EMBL/GenBank/DDBJ whole genome shotgun (WGS) entry which is preliminary data.</text>
</comment>
<feature type="transmembrane region" description="Helical" evidence="1">
    <location>
        <begin position="155"/>
        <end position="172"/>
    </location>
</feature>
<name>A0A225DQ63_9BACT</name>
<feature type="transmembrane region" description="Helical" evidence="1">
    <location>
        <begin position="28"/>
        <end position="48"/>
    </location>
</feature>
<feature type="transmembrane region" description="Helical" evidence="1">
    <location>
        <begin position="236"/>
        <end position="255"/>
    </location>
</feature>
<dbReference type="Proteomes" id="UP000214646">
    <property type="component" value="Unassembled WGS sequence"/>
</dbReference>
<keyword evidence="1" id="KW-0472">Membrane</keyword>
<protein>
    <submittedName>
        <fullName evidence="2">Uncharacterized protein</fullName>
    </submittedName>
</protein>
<feature type="transmembrane region" description="Helical" evidence="1">
    <location>
        <begin position="192"/>
        <end position="209"/>
    </location>
</feature>
<gene>
    <name evidence="2" type="ORF">FRUB_03822</name>
</gene>
<reference evidence="3" key="1">
    <citation type="submission" date="2017-06" db="EMBL/GenBank/DDBJ databases">
        <title>Genome analysis of Fimbriiglobus ruber SP5, the first member of the order Planctomycetales with confirmed chitinolytic capability.</title>
        <authorList>
            <person name="Ravin N.V."/>
            <person name="Rakitin A.L."/>
            <person name="Ivanova A.A."/>
            <person name="Beletsky A.V."/>
            <person name="Kulichevskaya I.S."/>
            <person name="Mardanov A.V."/>
            <person name="Dedysh S.N."/>
        </authorList>
    </citation>
    <scope>NUCLEOTIDE SEQUENCE [LARGE SCALE GENOMIC DNA]</scope>
    <source>
        <strain evidence="3">SP5</strain>
    </source>
</reference>
<sequence>MGVPTESEAVAPPRDPSRGGWLATAPPWAFAGYAVAAAFVTYTCAYGVRKPFDAVTFTGEHFLGTRVDLKTACVLGQILGYMMSKYAGARVCSEVPRRWRGFVLAGCAIWSVGALVLFAVAPPGLRPVAMLANGLPLGMVWGLVVRYLEGRTTSDILLVGVSASFILAGALTKDVGLYLLTDGGVAEEWVPAVAGAIFLGPYLAGVWFLNRLPPPSTADVAARAPRADMTAADRRTLLRQLGPGLIFLLAAYLLLTSYRDFRDHYGREIFLGLGYPSAAGLFTRADRWALVGALAALAGLNAIKSHRRALAVVYVLVLSGFALIGLATAAFQANLLTGLGWISLVGVGLYLAYVPFGVVLFERVMAATRFRGTSVFVVQLADGVGYTGSVAIQLYRDLAHPGVGRLAFFIPLSYAVSIAGIVLATAGAIALYRRLRAHTPEAAQAAVESAGLS</sequence>
<feature type="transmembrane region" description="Helical" evidence="1">
    <location>
        <begin position="373"/>
        <end position="395"/>
    </location>
</feature>
<evidence type="ECO:0000313" key="2">
    <source>
        <dbReference type="EMBL" id="OWK41744.1"/>
    </source>
</evidence>
<feature type="transmembrane region" description="Helical" evidence="1">
    <location>
        <begin position="102"/>
        <end position="121"/>
    </location>
</feature>
<dbReference type="RefSeq" id="WP_193619413.1">
    <property type="nucleotide sequence ID" value="NZ_NIDE01000005.1"/>
</dbReference>
<accession>A0A225DQ63</accession>
<keyword evidence="1" id="KW-1133">Transmembrane helix</keyword>
<dbReference type="EMBL" id="NIDE01000005">
    <property type="protein sequence ID" value="OWK41744.1"/>
    <property type="molecule type" value="Genomic_DNA"/>
</dbReference>
<feature type="transmembrane region" description="Helical" evidence="1">
    <location>
        <begin position="310"/>
        <end position="333"/>
    </location>
</feature>
<dbReference type="Pfam" id="PF18943">
    <property type="entry name" value="DUF5690"/>
    <property type="match status" value="1"/>
</dbReference>
<proteinExistence type="predicted"/>
<organism evidence="2 3">
    <name type="scientific">Fimbriiglobus ruber</name>
    <dbReference type="NCBI Taxonomy" id="1908690"/>
    <lineage>
        <taxon>Bacteria</taxon>
        <taxon>Pseudomonadati</taxon>
        <taxon>Planctomycetota</taxon>
        <taxon>Planctomycetia</taxon>
        <taxon>Gemmatales</taxon>
        <taxon>Gemmataceae</taxon>
        <taxon>Fimbriiglobus</taxon>
    </lineage>
</organism>
<evidence type="ECO:0000256" key="1">
    <source>
        <dbReference type="SAM" id="Phobius"/>
    </source>
</evidence>